<dbReference type="SMART" id="SM00325">
    <property type="entry name" value="RhoGEF"/>
    <property type="match status" value="1"/>
</dbReference>
<evidence type="ECO:0000313" key="3">
    <source>
        <dbReference type="EMBL" id="RAR15168.1"/>
    </source>
</evidence>
<protein>
    <submittedName>
        <fullName evidence="3">Rho guanyl nucleotide exchange factor</fullName>
    </submittedName>
</protein>
<sequence>MVVINPEPAALSVEDLSLFYTTDELLSNSPVLIFYGPTATSTQATHSRIQAHVFTPAGLQNFARLIISPTATFYNAVTCLPREEQGDEICRGLAFSLYKYFLELPLDIKDAWEKRYSSADNLPSAPKLFSESHAAIVAAKMVKVENVMDVIVDVRHALGEQTLSWIDLDVVLPQGSIRKLDSRESAQFDDIEEDLTQQRYGEYAPLVKLFGESAFLPTSRLRRAPSKPTTLNRSQSFSRKQKETLRREMCELLDTEENYVTKLDELVHTVAVEFRAKAKQRSTSSISPTEQALRGLFPPSLDKILEVNSQFLEALRVILEESENGAIEDIETATDDVYIAPLRGQKDAPDVTGAAAVARALLEWLPQFSDCYTDYMAAHGDFSQLLKLFTKDTASSFSKRVYETGEQRLTSMLIEPVQRLPRYNLYIDNIIKQLPVRHPAIRLFLKARDMVADICTREGPTAQQIRVFDRLRKMVSSWPSGFNPQGRLITVVDCVELSPPYHGELSGPATVSGIMVLFTDFLVLLQKSEDGSINARGLLAELDNPKFGESFDCSTELTFHQYLSLSDVFISEHSEGSILQLLSPVPFLSPSSRPRSRDRQKLGIRMFYLQGSYEGKGQKLTEELTKARVEGRFPEAEREGHKWEVRNLPGDLSLFSSITEETGGTNVEGRREPAKVQILVEGSKFSQPIEVGDNGIELTVSITTVGDGLYLLDTTGANGFTARDKLTSMEFLPVLTKRLTNYFQLRNSVKNNGLTEAYLHRNHQILKSLALEMYEMEQEQGSKSRPHSPVKMLSSFFGGSVSSFNDSVGRGGGGSRKLQRNPQTLGEIPRMAPPLQLAPTRTQSRDGESSRPTSSSTNKSVTLNGPPTDPFSKLEETLANLTLALLARKGNIVGRSVRARTMADELAVNELYNTLLENPANLDLAGQSSVDVLFAVFEKFLSIAWRERMGPVLSHAALVSLQMRSDSLCPEDFEDFFRNMYDQFAPPNQRAFRAIINLLAELLDGTSNDGDRGILTAAFAEMLVPAGNSHDFISLMDRLVQDVDSLFPPQTPGVSTPNFGSLDSKGRLTGAGSISSNTSLRRRFGFGTLTRENSKSGDDSKVGSLWRSLSKNSHGGEFQPPSLSKNGVGPLARSNSTDAAARLSPKRPSSRDRPTVLGAFNFENSSANGRPYSGALGTIGEVPPTTGPPRKKRRSSLSDLKTLQDADDVPEWSPQAPRKADSLLRHENRQINDATPRPQTPSGAATLGKHTSSIPTPARLGSPMRMEKKENTGVIGPERPGHIRPKSVTLKPDTRLEFKDEVTIKSHSPTKKRSETISSIPSLRPTSSGLHERTGSGNAVKLPPSTPRSPTKVGTPSNSPPKRLRMQSPQKLRERLQLQEHDIDQASEALQNELSAIGHELSARTTPRLTTQSSAPSLSVTNGTRSAEARIAVLEKQLKATLDTLSARTSGISNDVATSLQVSEARCKHLDQLYRDVNAENEALYARFNEELEKVTSSARKGRASEEVERRLKSSEEEAARLRKENARLKREVAGLKAQIRE</sequence>
<feature type="compositionally biased region" description="Basic and acidic residues" evidence="1">
    <location>
        <begin position="1292"/>
        <end position="1304"/>
    </location>
</feature>
<feature type="region of interest" description="Disordered" evidence="1">
    <location>
        <begin position="1495"/>
        <end position="1519"/>
    </location>
</feature>
<dbReference type="InterPro" id="IPR000219">
    <property type="entry name" value="DH_dom"/>
</dbReference>
<feature type="region of interest" description="Disordered" evidence="1">
    <location>
        <begin position="807"/>
        <end position="873"/>
    </location>
</feature>
<name>A0A364NCW8_STELY</name>
<dbReference type="PANTHER" id="PTHR22834:SF21">
    <property type="entry name" value="GUANYL NUCLEOTIDE EXCHANGE FACTOR, PUTATIVE (AFU_ORTHOLOGUE AFUA_5G11890)-RELATED"/>
    <property type="match status" value="1"/>
</dbReference>
<dbReference type="Proteomes" id="UP000249619">
    <property type="component" value="Unassembled WGS sequence"/>
</dbReference>
<feature type="compositionally biased region" description="Polar residues" evidence="1">
    <location>
        <begin position="1348"/>
        <end position="1357"/>
    </location>
</feature>
<evidence type="ECO:0000259" key="2">
    <source>
        <dbReference type="PROSITE" id="PS50010"/>
    </source>
</evidence>
<feature type="compositionally biased region" description="Basic and acidic residues" evidence="1">
    <location>
        <begin position="1092"/>
        <end position="1101"/>
    </location>
</feature>
<evidence type="ECO:0000256" key="1">
    <source>
        <dbReference type="SAM" id="MobiDB-lite"/>
    </source>
</evidence>
<dbReference type="GO" id="GO:0005737">
    <property type="term" value="C:cytoplasm"/>
    <property type="evidence" value="ECO:0007669"/>
    <property type="project" value="TreeGrafter"/>
</dbReference>
<dbReference type="Pfam" id="PF25351">
    <property type="entry name" value="PH_BUD3_C"/>
    <property type="match status" value="1"/>
</dbReference>
<dbReference type="InterPro" id="IPR051492">
    <property type="entry name" value="Dynamin-Rho_GEF"/>
</dbReference>
<dbReference type="SUPFAM" id="SSF48065">
    <property type="entry name" value="DBL homology domain (DH-domain)"/>
    <property type="match status" value="1"/>
</dbReference>
<dbReference type="GO" id="GO:0005085">
    <property type="term" value="F:guanyl-nucleotide exchange factor activity"/>
    <property type="evidence" value="ECO:0007669"/>
    <property type="project" value="InterPro"/>
</dbReference>
<gene>
    <name evidence="3" type="ORF">DDE83_001405</name>
</gene>
<dbReference type="PANTHER" id="PTHR22834">
    <property type="entry name" value="NUCLEAR FUSION PROTEIN FUS2"/>
    <property type="match status" value="1"/>
</dbReference>
<dbReference type="GO" id="GO:0031991">
    <property type="term" value="P:regulation of actomyosin contractile ring contraction"/>
    <property type="evidence" value="ECO:0007669"/>
    <property type="project" value="TreeGrafter"/>
</dbReference>
<dbReference type="PROSITE" id="PS50010">
    <property type="entry name" value="DH_2"/>
    <property type="match status" value="1"/>
</dbReference>
<dbReference type="GO" id="GO:0032955">
    <property type="term" value="P:regulation of division septum assembly"/>
    <property type="evidence" value="ECO:0007669"/>
    <property type="project" value="TreeGrafter"/>
</dbReference>
<dbReference type="InterPro" id="IPR057454">
    <property type="entry name" value="Bud3_C"/>
</dbReference>
<dbReference type="Gene3D" id="1.20.900.10">
    <property type="entry name" value="Dbl homology (DH) domain"/>
    <property type="match status" value="1"/>
</dbReference>
<feature type="region of interest" description="Disordered" evidence="1">
    <location>
        <begin position="1048"/>
        <end position="1074"/>
    </location>
</feature>
<feature type="compositionally biased region" description="Polar residues" evidence="1">
    <location>
        <begin position="1052"/>
        <end position="1061"/>
    </location>
</feature>
<comment type="caution">
    <text evidence="3">The sequence shown here is derived from an EMBL/GenBank/DDBJ whole genome shotgun (WGS) entry which is preliminary data.</text>
</comment>
<dbReference type="EMBL" id="QGDH01000014">
    <property type="protein sequence ID" value="RAR15168.1"/>
    <property type="molecule type" value="Genomic_DNA"/>
</dbReference>
<feature type="domain" description="DH" evidence="2">
    <location>
        <begin position="244"/>
        <end position="461"/>
    </location>
</feature>
<feature type="compositionally biased region" description="Polar residues" evidence="1">
    <location>
        <begin position="1316"/>
        <end position="1329"/>
    </location>
</feature>
<dbReference type="InterPro" id="IPR035899">
    <property type="entry name" value="DBL_dom_sf"/>
</dbReference>
<reference evidence="4" key="1">
    <citation type="submission" date="2018-05" db="EMBL/GenBank/DDBJ databases">
        <title>Draft genome sequence of Stemphylium lycopersici strain CIDEFI 213.</title>
        <authorList>
            <person name="Medina R."/>
            <person name="Franco M.E.E."/>
            <person name="Lucentini C.G."/>
            <person name="Saparrat M.C.N."/>
            <person name="Balatti P.A."/>
        </authorList>
    </citation>
    <scope>NUCLEOTIDE SEQUENCE [LARGE SCALE GENOMIC DNA]</scope>
    <source>
        <strain evidence="4">CIDEFI 213</strain>
    </source>
</reference>
<feature type="region of interest" description="Disordered" evidence="1">
    <location>
        <begin position="1403"/>
        <end position="1422"/>
    </location>
</feature>
<organism evidence="3 4">
    <name type="scientific">Stemphylium lycopersici</name>
    <name type="common">Tomato gray leaf spot disease fungus</name>
    <name type="synonym">Thyrospora lycopersici</name>
    <dbReference type="NCBI Taxonomy" id="183478"/>
    <lineage>
        <taxon>Eukaryota</taxon>
        <taxon>Fungi</taxon>
        <taxon>Dikarya</taxon>
        <taxon>Ascomycota</taxon>
        <taxon>Pezizomycotina</taxon>
        <taxon>Dothideomycetes</taxon>
        <taxon>Pleosporomycetidae</taxon>
        <taxon>Pleosporales</taxon>
        <taxon>Pleosporineae</taxon>
        <taxon>Pleosporaceae</taxon>
        <taxon>Stemphylium</taxon>
    </lineage>
</organism>
<feature type="compositionally biased region" description="Basic and acidic residues" evidence="1">
    <location>
        <begin position="1218"/>
        <end position="1230"/>
    </location>
</feature>
<feature type="region of interest" description="Disordered" evidence="1">
    <location>
        <begin position="1089"/>
        <end position="1371"/>
    </location>
</feature>
<dbReference type="OrthoDB" id="4066896at2759"/>
<proteinExistence type="predicted"/>
<feature type="compositionally biased region" description="Low complexity" evidence="1">
    <location>
        <begin position="850"/>
        <end position="860"/>
    </location>
</feature>
<dbReference type="STRING" id="183478.A0A364NCW8"/>
<keyword evidence="4" id="KW-1185">Reference proteome</keyword>
<evidence type="ECO:0000313" key="4">
    <source>
        <dbReference type="Proteomes" id="UP000249619"/>
    </source>
</evidence>
<dbReference type="Pfam" id="PF00621">
    <property type="entry name" value="RhoGEF"/>
    <property type="match status" value="1"/>
</dbReference>
<accession>A0A364NCW8</accession>
<feature type="compositionally biased region" description="Basic and acidic residues" evidence="1">
    <location>
        <begin position="1503"/>
        <end position="1519"/>
    </location>
</feature>